<dbReference type="Proteomes" id="UP000654918">
    <property type="component" value="Unassembled WGS sequence"/>
</dbReference>
<reference evidence="2" key="1">
    <citation type="journal article" date="2020" name="Phytopathology">
        <title>Genome Sequence Resources of Colletotrichum truncatum, C. plurivorum, C. musicola, and C. sojae: Four Species Pathogenic to Soybean (Glycine max).</title>
        <authorList>
            <person name="Rogerio F."/>
            <person name="Boufleur T.R."/>
            <person name="Ciampi-Guillardi M."/>
            <person name="Sukno S.A."/>
            <person name="Thon M.R."/>
            <person name="Massola Junior N.S."/>
            <person name="Baroncelli R."/>
        </authorList>
    </citation>
    <scope>NUCLEOTIDE SEQUENCE</scope>
    <source>
        <strain evidence="2">LFN00145</strain>
    </source>
</reference>
<gene>
    <name evidence="2" type="ORF">CPLU01_04812</name>
</gene>
<evidence type="ECO:0000313" key="3">
    <source>
        <dbReference type="Proteomes" id="UP000654918"/>
    </source>
</evidence>
<feature type="compositionally biased region" description="Polar residues" evidence="1">
    <location>
        <begin position="54"/>
        <end position="71"/>
    </location>
</feature>
<keyword evidence="3" id="KW-1185">Reference proteome</keyword>
<protein>
    <submittedName>
        <fullName evidence="2">Uncharacterized protein</fullName>
    </submittedName>
</protein>
<evidence type="ECO:0000256" key="1">
    <source>
        <dbReference type="SAM" id="MobiDB-lite"/>
    </source>
</evidence>
<feature type="region of interest" description="Disordered" evidence="1">
    <location>
        <begin position="41"/>
        <end position="74"/>
    </location>
</feature>
<proteinExistence type="predicted"/>
<name>A0A8H6KNZ4_9PEZI</name>
<dbReference type="EMBL" id="WIGO01000046">
    <property type="protein sequence ID" value="KAF6834718.1"/>
    <property type="molecule type" value="Genomic_DNA"/>
</dbReference>
<accession>A0A8H6KNZ4</accession>
<comment type="caution">
    <text evidence="2">The sequence shown here is derived from an EMBL/GenBank/DDBJ whole genome shotgun (WGS) entry which is preliminary data.</text>
</comment>
<evidence type="ECO:0000313" key="2">
    <source>
        <dbReference type="EMBL" id="KAF6834718.1"/>
    </source>
</evidence>
<sequence>MLNRNRIRKPSGSRERKAAAAAAGRCCPSCRQIWAVRQRSQSSSSATSVSQSSPGTVESRITTPGGLTTSPGKLEPLPLNVTNAFFAFVGDSPSPLTDVFSQSFLRTYLETSAPVRAVVATIGRIRLEFERNGELSAKQAAAASIVAGERPKLNEFLDFLTSPDYHDQHITLLFGILFAYAEAMVARSWLLFQAIIRKLSDKVQEQLKKKRSMPFLYFDRGLLINYSLLAAYYSLISFEDTFLPDVELYDALPFIEMDFKCSQVRINAATLHWYAKYVSYFARLHHRATKWVRQARQILADRGHTGASPVEDLKQAIEEAGMIQAGRDIVDSSAGVIDMMEMLRGGEAEDDEDADGYDFCVLQEALYHFALMGLTRTFWDPTWKLVDEDLPSMHEMPNLEAHAMFVLEKLEQRIPHVGLEMFSYTVVLMGVALESRRPENQERTAVVMDNIIGKGFACAQVMLGDMRLIWGMDYATQHDNGIGPSC</sequence>
<feature type="compositionally biased region" description="Low complexity" evidence="1">
    <location>
        <begin position="41"/>
        <end position="53"/>
    </location>
</feature>
<organism evidence="2 3">
    <name type="scientific">Colletotrichum plurivorum</name>
    <dbReference type="NCBI Taxonomy" id="2175906"/>
    <lineage>
        <taxon>Eukaryota</taxon>
        <taxon>Fungi</taxon>
        <taxon>Dikarya</taxon>
        <taxon>Ascomycota</taxon>
        <taxon>Pezizomycotina</taxon>
        <taxon>Sordariomycetes</taxon>
        <taxon>Hypocreomycetidae</taxon>
        <taxon>Glomerellales</taxon>
        <taxon>Glomerellaceae</taxon>
        <taxon>Colletotrichum</taxon>
        <taxon>Colletotrichum orchidearum species complex</taxon>
    </lineage>
</organism>
<dbReference type="AlphaFoldDB" id="A0A8H6KNZ4"/>